<reference evidence="3" key="1">
    <citation type="submission" date="2014-09" db="EMBL/GenBank/DDBJ databases">
        <authorList>
            <person name="Mudge J."/>
            <person name="Ramaraj T."/>
            <person name="Lindquist I.E."/>
            <person name="Bharti A.K."/>
            <person name="Sundararajan A."/>
            <person name="Cameron C.T."/>
            <person name="Woodward J.E."/>
            <person name="May G.D."/>
            <person name="Brubaker C."/>
            <person name="Broadhvest J."/>
            <person name="Wilkins T.A."/>
        </authorList>
    </citation>
    <scope>NUCLEOTIDE SEQUENCE</scope>
    <source>
        <strain evidence="3">cv. AKA8401</strain>
    </source>
</reference>
<keyword evidence="1" id="KW-0472">Membrane</keyword>
<accession>A0A0B0NRA2</accession>
<dbReference type="Proteomes" id="UP000032142">
    <property type="component" value="Unassembled WGS sequence"/>
</dbReference>
<sequence length="39" mass="4648">MIHIITSNTKTYLNLNTLANTYLYLLIRFHIRSLLKIAR</sequence>
<keyword evidence="3" id="KW-1185">Reference proteome</keyword>
<evidence type="ECO:0000256" key="1">
    <source>
        <dbReference type="SAM" id="Phobius"/>
    </source>
</evidence>
<evidence type="ECO:0000313" key="3">
    <source>
        <dbReference type="Proteomes" id="UP000032142"/>
    </source>
</evidence>
<keyword evidence="1" id="KW-0812">Transmembrane</keyword>
<proteinExistence type="predicted"/>
<feature type="transmembrane region" description="Helical" evidence="1">
    <location>
        <begin position="12"/>
        <end position="31"/>
    </location>
</feature>
<gene>
    <name evidence="2" type="ORF">F383_19364</name>
</gene>
<evidence type="ECO:0000313" key="2">
    <source>
        <dbReference type="EMBL" id="KHG13631.1"/>
    </source>
</evidence>
<name>A0A0B0NRA2_GOSAR</name>
<dbReference type="EMBL" id="KN399995">
    <property type="protein sequence ID" value="KHG13631.1"/>
    <property type="molecule type" value="Genomic_DNA"/>
</dbReference>
<protein>
    <submittedName>
        <fullName evidence="2">Uncharacterized protein</fullName>
    </submittedName>
</protein>
<keyword evidence="1" id="KW-1133">Transmembrane helix</keyword>
<organism evidence="2 3">
    <name type="scientific">Gossypium arboreum</name>
    <name type="common">Tree cotton</name>
    <name type="synonym">Gossypium nanking</name>
    <dbReference type="NCBI Taxonomy" id="29729"/>
    <lineage>
        <taxon>Eukaryota</taxon>
        <taxon>Viridiplantae</taxon>
        <taxon>Streptophyta</taxon>
        <taxon>Embryophyta</taxon>
        <taxon>Tracheophyta</taxon>
        <taxon>Spermatophyta</taxon>
        <taxon>Magnoliopsida</taxon>
        <taxon>eudicotyledons</taxon>
        <taxon>Gunneridae</taxon>
        <taxon>Pentapetalae</taxon>
        <taxon>rosids</taxon>
        <taxon>malvids</taxon>
        <taxon>Malvales</taxon>
        <taxon>Malvaceae</taxon>
        <taxon>Malvoideae</taxon>
        <taxon>Gossypium</taxon>
    </lineage>
</organism>
<dbReference type="AlphaFoldDB" id="A0A0B0NRA2"/>